<gene>
    <name evidence="2" type="ORF">NHX12_032355</name>
</gene>
<protein>
    <submittedName>
        <fullName evidence="2">Uncharacterized protein</fullName>
    </submittedName>
</protein>
<evidence type="ECO:0000313" key="2">
    <source>
        <dbReference type="EMBL" id="KAJ3601386.1"/>
    </source>
</evidence>
<keyword evidence="3" id="KW-1185">Reference proteome</keyword>
<dbReference type="Proteomes" id="UP001148018">
    <property type="component" value="Unassembled WGS sequence"/>
</dbReference>
<reference evidence="2" key="1">
    <citation type="submission" date="2022-07" db="EMBL/GenBank/DDBJ databases">
        <title>Chromosome-level genome of Muraenolepis orangiensis.</title>
        <authorList>
            <person name="Kim J."/>
        </authorList>
    </citation>
    <scope>NUCLEOTIDE SEQUENCE</scope>
    <source>
        <strain evidence="2">KU_S4_2022</strain>
        <tissue evidence="2">Muscle</tissue>
    </source>
</reference>
<dbReference type="AlphaFoldDB" id="A0A9Q0E702"/>
<dbReference type="EMBL" id="JANIIK010000047">
    <property type="protein sequence ID" value="KAJ3601386.1"/>
    <property type="molecule type" value="Genomic_DNA"/>
</dbReference>
<accession>A0A9Q0E702</accession>
<name>A0A9Q0E702_9TELE</name>
<comment type="caution">
    <text evidence="2">The sequence shown here is derived from an EMBL/GenBank/DDBJ whole genome shotgun (WGS) entry which is preliminary data.</text>
</comment>
<evidence type="ECO:0000313" key="3">
    <source>
        <dbReference type="Proteomes" id="UP001148018"/>
    </source>
</evidence>
<sequence>MRLPAEPQGMLGEMSPSMPWGGGDGEAAGSVVLAVKPPLRRAAQRGMKLRVSDGNVINRNLMDRDGVQGVHGCQRA</sequence>
<organism evidence="2 3">
    <name type="scientific">Muraenolepis orangiensis</name>
    <name type="common">Patagonian moray cod</name>
    <dbReference type="NCBI Taxonomy" id="630683"/>
    <lineage>
        <taxon>Eukaryota</taxon>
        <taxon>Metazoa</taxon>
        <taxon>Chordata</taxon>
        <taxon>Craniata</taxon>
        <taxon>Vertebrata</taxon>
        <taxon>Euteleostomi</taxon>
        <taxon>Actinopterygii</taxon>
        <taxon>Neopterygii</taxon>
        <taxon>Teleostei</taxon>
        <taxon>Neoteleostei</taxon>
        <taxon>Acanthomorphata</taxon>
        <taxon>Zeiogadaria</taxon>
        <taxon>Gadariae</taxon>
        <taxon>Gadiformes</taxon>
        <taxon>Muraenolepidoidei</taxon>
        <taxon>Muraenolepididae</taxon>
        <taxon>Muraenolepis</taxon>
    </lineage>
</organism>
<feature type="region of interest" description="Disordered" evidence="1">
    <location>
        <begin position="1"/>
        <end position="23"/>
    </location>
</feature>
<proteinExistence type="predicted"/>
<evidence type="ECO:0000256" key="1">
    <source>
        <dbReference type="SAM" id="MobiDB-lite"/>
    </source>
</evidence>